<dbReference type="EMBL" id="BMVC01000018">
    <property type="protein sequence ID" value="GHD12462.1"/>
    <property type="molecule type" value="Genomic_DNA"/>
</dbReference>
<sequence>MSRTTNVVTVGAAVDSRIALAATDETALHVATRATGEALLTGQPRTVKTPVEAVSAVLEAAFGALDDELRSTAPLYVLCDDYSIFAARRLVTRCHETHRRLRPSDSVRPETSELVRPYLTAAGHQGSCYLLAGVSAEAVVELATSAGHRAVVICEPALLPGDDPHHRDCLAVAAAWGSGEPPVLPATTSATPSALLNALSSERQWNNA</sequence>
<comment type="caution">
    <text evidence="1">The sequence shown here is derived from an EMBL/GenBank/DDBJ whole genome shotgun (WGS) entry which is preliminary data.</text>
</comment>
<organism evidence="1 2">
    <name type="scientific">Streptomyces finlayi</name>
    <dbReference type="NCBI Taxonomy" id="67296"/>
    <lineage>
        <taxon>Bacteria</taxon>
        <taxon>Bacillati</taxon>
        <taxon>Actinomycetota</taxon>
        <taxon>Actinomycetes</taxon>
        <taxon>Kitasatosporales</taxon>
        <taxon>Streptomycetaceae</taxon>
        <taxon>Streptomyces</taxon>
    </lineage>
</organism>
<evidence type="ECO:0000313" key="2">
    <source>
        <dbReference type="Proteomes" id="UP000638353"/>
    </source>
</evidence>
<name>A0A919CDP6_9ACTN</name>
<dbReference type="Proteomes" id="UP000638353">
    <property type="component" value="Unassembled WGS sequence"/>
</dbReference>
<reference evidence="1" key="2">
    <citation type="submission" date="2020-09" db="EMBL/GenBank/DDBJ databases">
        <authorList>
            <person name="Sun Q."/>
            <person name="Ohkuma M."/>
        </authorList>
    </citation>
    <scope>NUCLEOTIDE SEQUENCE</scope>
    <source>
        <strain evidence="1">JCM 4637</strain>
    </source>
</reference>
<protein>
    <submittedName>
        <fullName evidence="1">Uncharacterized protein</fullName>
    </submittedName>
</protein>
<reference evidence="1" key="1">
    <citation type="journal article" date="2014" name="Int. J. Syst. Evol. Microbiol.">
        <title>Complete genome sequence of Corynebacterium casei LMG S-19264T (=DSM 44701T), isolated from a smear-ripened cheese.</title>
        <authorList>
            <consortium name="US DOE Joint Genome Institute (JGI-PGF)"/>
            <person name="Walter F."/>
            <person name="Albersmeier A."/>
            <person name="Kalinowski J."/>
            <person name="Ruckert C."/>
        </authorList>
    </citation>
    <scope>NUCLEOTIDE SEQUENCE</scope>
    <source>
        <strain evidence="1">JCM 4637</strain>
    </source>
</reference>
<evidence type="ECO:0000313" key="1">
    <source>
        <dbReference type="EMBL" id="GHD12462.1"/>
    </source>
</evidence>
<gene>
    <name evidence="1" type="ORF">GCM10010334_69480</name>
</gene>
<dbReference type="RefSeq" id="WP_189827135.1">
    <property type="nucleotide sequence ID" value="NZ_BMVC01000018.1"/>
</dbReference>
<accession>A0A919CDP6</accession>
<proteinExistence type="predicted"/>
<dbReference type="AlphaFoldDB" id="A0A919CDP6"/>